<dbReference type="AlphaFoldDB" id="B2ICV8"/>
<dbReference type="InterPro" id="IPR014730">
    <property type="entry name" value="ETF_a/b_N"/>
</dbReference>
<evidence type="ECO:0000256" key="7">
    <source>
        <dbReference type="ARBA" id="ARBA00042002"/>
    </source>
</evidence>
<dbReference type="HOGENOM" id="CLU_060196_0_0_5"/>
<dbReference type="PIRSF" id="PIRSF000090">
    <property type="entry name" value="Beta-ETF"/>
    <property type="match status" value="1"/>
</dbReference>
<comment type="cofactor">
    <cofactor evidence="8">
        <name>AMP</name>
        <dbReference type="ChEBI" id="CHEBI:456215"/>
    </cofactor>
</comment>
<proteinExistence type="inferred from homology"/>
<reference evidence="11" key="1">
    <citation type="submission" date="2008-03" db="EMBL/GenBank/DDBJ databases">
        <title>Complete sequence of chromosome of Beijerinckia indica subsp. indica ATCC 9039.</title>
        <authorList>
            <consortium name="US DOE Joint Genome Institute"/>
            <person name="Copeland A."/>
            <person name="Lucas S."/>
            <person name="Lapidus A."/>
            <person name="Glavina del Rio T."/>
            <person name="Dalin E."/>
            <person name="Tice H."/>
            <person name="Bruce D."/>
            <person name="Goodwin L."/>
            <person name="Pitluck S."/>
            <person name="LaButti K."/>
            <person name="Schmutz J."/>
            <person name="Larimer F."/>
            <person name="Land M."/>
            <person name="Hauser L."/>
            <person name="Kyrpides N."/>
            <person name="Mikhailova N."/>
            <person name="Dunfield P.F."/>
            <person name="Dedysh S.N."/>
            <person name="Liesack W."/>
            <person name="Saw J.H."/>
            <person name="Alam M."/>
            <person name="Chen Y."/>
            <person name="Murrell J.C."/>
            <person name="Richardson P."/>
        </authorList>
    </citation>
    <scope>NUCLEOTIDE SEQUENCE [LARGE SCALE GENOMIC DNA]</scope>
    <source>
        <strain evidence="11">ATCC 9039 / DSM 1715 / NCIMB 8712</strain>
    </source>
</reference>
<comment type="function">
    <text evidence="6">The electron transfer flavoprotein serves as a specific electron acceptor for other dehydrogenases. It transfers the electrons to the main respiratory chain via ETF-ubiquinone oxidoreductase (ETF dehydrogenase).</text>
</comment>
<evidence type="ECO:0000256" key="6">
    <source>
        <dbReference type="ARBA" id="ARBA00025649"/>
    </source>
</evidence>
<dbReference type="InterPro" id="IPR012255">
    <property type="entry name" value="ETF_b"/>
</dbReference>
<evidence type="ECO:0000313" key="11">
    <source>
        <dbReference type="Proteomes" id="UP000001695"/>
    </source>
</evidence>
<name>B2ICV8_BEII9</name>
<dbReference type="KEGG" id="bid:Bind_1752"/>
<dbReference type="InterPro" id="IPR000049">
    <property type="entry name" value="ET-Flavoprotein_bsu_CS"/>
</dbReference>
<evidence type="ECO:0000256" key="3">
    <source>
        <dbReference type="ARBA" id="ARBA00016797"/>
    </source>
</evidence>
<dbReference type="OrthoDB" id="9781325at2"/>
<keyword evidence="5" id="KW-0249">Electron transport</keyword>
<evidence type="ECO:0000256" key="4">
    <source>
        <dbReference type="ARBA" id="ARBA00022448"/>
    </source>
</evidence>
<dbReference type="STRING" id="395963.Bind_1752"/>
<evidence type="ECO:0000256" key="1">
    <source>
        <dbReference type="ARBA" id="ARBA00007557"/>
    </source>
</evidence>
<dbReference type="PANTHER" id="PTHR21294:SF8">
    <property type="entry name" value="ELECTRON TRANSFER FLAVOPROTEIN SUBUNIT BETA"/>
    <property type="match status" value="1"/>
</dbReference>
<accession>B2ICV8</accession>
<keyword evidence="11" id="KW-1185">Reference proteome</keyword>
<dbReference type="InterPro" id="IPR014729">
    <property type="entry name" value="Rossmann-like_a/b/a_fold"/>
</dbReference>
<feature type="domain" description="Electron transfer flavoprotein alpha/beta-subunit N-terminal" evidence="9">
    <location>
        <begin position="23"/>
        <end position="211"/>
    </location>
</feature>
<dbReference type="InterPro" id="IPR033948">
    <property type="entry name" value="ETF_beta_N"/>
</dbReference>
<protein>
    <recommendedName>
        <fullName evidence="3">Electron transfer flavoprotein subunit beta</fullName>
    </recommendedName>
    <alternativeName>
        <fullName evidence="7">Electron transfer flavoprotein small subunit</fullName>
    </alternativeName>
</protein>
<dbReference type="CDD" id="cd01714">
    <property type="entry name" value="ETF_beta"/>
    <property type="match status" value="1"/>
</dbReference>
<evidence type="ECO:0000313" key="10">
    <source>
        <dbReference type="EMBL" id="ACB95382.1"/>
    </source>
</evidence>
<evidence type="ECO:0000256" key="2">
    <source>
        <dbReference type="ARBA" id="ARBA00011355"/>
    </source>
</evidence>
<dbReference type="PROSITE" id="PS01065">
    <property type="entry name" value="ETF_BETA"/>
    <property type="match status" value="1"/>
</dbReference>
<organism evidence="10 11">
    <name type="scientific">Beijerinckia indica subsp. indica (strain ATCC 9039 / DSM 1715 / NCIMB 8712)</name>
    <dbReference type="NCBI Taxonomy" id="395963"/>
    <lineage>
        <taxon>Bacteria</taxon>
        <taxon>Pseudomonadati</taxon>
        <taxon>Pseudomonadota</taxon>
        <taxon>Alphaproteobacteria</taxon>
        <taxon>Hyphomicrobiales</taxon>
        <taxon>Beijerinckiaceae</taxon>
        <taxon>Beijerinckia</taxon>
    </lineage>
</organism>
<dbReference type="GO" id="GO:0046395">
    <property type="term" value="P:carboxylic acid catabolic process"/>
    <property type="evidence" value="ECO:0007669"/>
    <property type="project" value="UniProtKB-ARBA"/>
</dbReference>
<dbReference type="EMBL" id="CP001016">
    <property type="protein sequence ID" value="ACB95382.1"/>
    <property type="molecule type" value="Genomic_DNA"/>
</dbReference>
<dbReference type="GO" id="GO:0009055">
    <property type="term" value="F:electron transfer activity"/>
    <property type="evidence" value="ECO:0007669"/>
    <property type="project" value="InterPro"/>
</dbReference>
<dbReference type="eggNOG" id="COG2086">
    <property type="taxonomic scope" value="Bacteria"/>
</dbReference>
<dbReference type="SMART" id="SM00893">
    <property type="entry name" value="ETF"/>
    <property type="match status" value="1"/>
</dbReference>
<dbReference type="Pfam" id="PF01012">
    <property type="entry name" value="ETF"/>
    <property type="match status" value="1"/>
</dbReference>
<evidence type="ECO:0000259" key="9">
    <source>
        <dbReference type="SMART" id="SM00893"/>
    </source>
</evidence>
<dbReference type="FunFam" id="3.40.50.620:FF:000011">
    <property type="entry name" value="Electron transfer flavoprotein subunit beta"/>
    <property type="match status" value="1"/>
</dbReference>
<comment type="similarity">
    <text evidence="1">Belongs to the ETF beta-subunit/FixA family.</text>
</comment>
<evidence type="ECO:0000256" key="5">
    <source>
        <dbReference type="ARBA" id="ARBA00022982"/>
    </source>
</evidence>
<sequence length="249" mass="27106">MKVLVPIKRVVDYNVKIRVKADHSGVETANVKYSANPFDEIAVEEAVRLKEAGIVSEIVVVSIGAAAAQDVLRNALALGADRAILVQTDHEIQPLAVAKLLKLLCLQESPQLVILGKQAIDDDSNQTGQALAALLDWPQGTFASKLVIKDGRAEVTREIDGGLEIISLALPAVVTTDLRLNEPRYLSLPNIMKAKKKPLEIRPVASFDINVEPRLITVRVEEPMQRQAGIKVADVATLLNKLKHEAKVI</sequence>
<comment type="subunit">
    <text evidence="2">Heterodimer of an alpha and a beta subunit.</text>
</comment>
<reference evidence="10 11" key="2">
    <citation type="journal article" date="2010" name="J. Bacteriol.">
        <title>Complete genome sequence of Beijerinckia indica subsp. indica.</title>
        <authorList>
            <person name="Tamas I."/>
            <person name="Dedysh S.N."/>
            <person name="Liesack W."/>
            <person name="Stott M.B."/>
            <person name="Alam M."/>
            <person name="Murrell J.C."/>
            <person name="Dunfield P.F."/>
        </authorList>
    </citation>
    <scope>NUCLEOTIDE SEQUENCE [LARGE SCALE GENOMIC DNA]</scope>
    <source>
        <strain evidence="11">ATCC 9039 / DSM 1715 / NCIMB 8712</strain>
    </source>
</reference>
<gene>
    <name evidence="10" type="ordered locus">Bind_1752</name>
</gene>
<dbReference type="SUPFAM" id="SSF52402">
    <property type="entry name" value="Adenine nucleotide alpha hydrolases-like"/>
    <property type="match status" value="1"/>
</dbReference>
<keyword evidence="4" id="KW-0813">Transport</keyword>
<dbReference type="RefSeq" id="WP_012384739.1">
    <property type="nucleotide sequence ID" value="NC_010581.1"/>
</dbReference>
<dbReference type="PANTHER" id="PTHR21294">
    <property type="entry name" value="ELECTRON TRANSFER FLAVOPROTEIN BETA-SUBUNIT"/>
    <property type="match status" value="1"/>
</dbReference>
<dbReference type="Gene3D" id="3.40.50.620">
    <property type="entry name" value="HUPs"/>
    <property type="match status" value="1"/>
</dbReference>
<dbReference type="Proteomes" id="UP000001695">
    <property type="component" value="Chromosome"/>
</dbReference>
<evidence type="ECO:0000256" key="8">
    <source>
        <dbReference type="ARBA" id="ARBA00049933"/>
    </source>
</evidence>